<dbReference type="KEGG" id="ccho:CCHOA_11185"/>
<proteinExistence type="predicted"/>
<sequence>MRKRPMAVSEDIFRHSHGCCYAVFVIVSRRLFNRQVAESGHKPGWLKPVLPLRCGDDARR</sequence>
<evidence type="ECO:0000313" key="2">
    <source>
        <dbReference type="Proteomes" id="UP000269019"/>
    </source>
</evidence>
<keyword evidence="2" id="KW-1185">Reference proteome</keyword>
<dbReference type="Proteomes" id="UP000269019">
    <property type="component" value="Chromosome"/>
</dbReference>
<organism evidence="1 2">
    <name type="scientific">Corynebacterium choanae</name>
    <dbReference type="NCBI Taxonomy" id="1862358"/>
    <lineage>
        <taxon>Bacteria</taxon>
        <taxon>Bacillati</taxon>
        <taxon>Actinomycetota</taxon>
        <taxon>Actinomycetes</taxon>
        <taxon>Mycobacteriales</taxon>
        <taxon>Corynebacteriaceae</taxon>
        <taxon>Corynebacterium</taxon>
    </lineage>
</organism>
<accession>A0A3G6JA12</accession>
<name>A0A3G6JA12_9CORY</name>
<evidence type="ECO:0000313" key="1">
    <source>
        <dbReference type="EMBL" id="AZA14613.1"/>
    </source>
</evidence>
<dbReference type="EMBL" id="CP033896">
    <property type="protein sequence ID" value="AZA14613.1"/>
    <property type="molecule type" value="Genomic_DNA"/>
</dbReference>
<gene>
    <name evidence="1" type="ORF">CCHOA_11185</name>
</gene>
<reference evidence="1 2" key="1">
    <citation type="submission" date="2018-11" db="EMBL/GenBank/DDBJ databases">
        <authorList>
            <person name="Kleinhagauer T."/>
            <person name="Glaeser S.P."/>
            <person name="Spergser J."/>
            <person name="Ruckert C."/>
            <person name="Kaempfer P."/>
            <person name="Busse H.-J."/>
        </authorList>
    </citation>
    <scope>NUCLEOTIDE SEQUENCE [LARGE SCALE GENOMIC DNA]</scope>
    <source>
        <strain evidence="1 2">200CH</strain>
    </source>
</reference>
<protein>
    <submittedName>
        <fullName evidence="1">Uncharacterized protein</fullName>
    </submittedName>
</protein>
<dbReference type="AlphaFoldDB" id="A0A3G6JA12"/>